<dbReference type="EMBL" id="AP028056">
    <property type="protein sequence ID" value="BEH01594.1"/>
    <property type="molecule type" value="Genomic_DNA"/>
</dbReference>
<accession>A0AAN0KD27</accession>
<reference evidence="6" key="1">
    <citation type="journal article" date="2024" name="Int. J. Syst. Evol. Microbiol.">
        <title>Brooklawnia propionicigenes sp. nov., a facultatively anaerobic, propionate-producing bacterium isolated from a methanogenic reactor treating waste from cattle farms.</title>
        <authorList>
            <person name="Akita Y."/>
            <person name="Ueki A."/>
            <person name="Tonouchi A."/>
            <person name="Sugawara Y."/>
            <person name="Honma S."/>
            <person name="Kaku N."/>
            <person name="Ueki K."/>
        </authorList>
    </citation>
    <scope>NUCLEOTIDE SEQUENCE</scope>
    <source>
        <strain evidence="6">SH051</strain>
    </source>
</reference>
<dbReference type="PANTHER" id="PTHR43563">
    <property type="entry name" value="AMINE OXIDASE"/>
    <property type="match status" value="1"/>
</dbReference>
<feature type="binding site" evidence="4">
    <location>
        <position position="203"/>
    </location>
    <ligand>
        <name>FAD</name>
        <dbReference type="ChEBI" id="CHEBI:57692"/>
    </ligand>
</feature>
<evidence type="ECO:0000256" key="4">
    <source>
        <dbReference type="PIRSR" id="PIRSR601613-1"/>
    </source>
</evidence>
<dbReference type="InterPro" id="IPR001613">
    <property type="entry name" value="Flavin_amine_oxidase"/>
</dbReference>
<evidence type="ECO:0000313" key="6">
    <source>
        <dbReference type="EMBL" id="BEH01594.1"/>
    </source>
</evidence>
<feature type="binding site" evidence="4">
    <location>
        <begin position="3"/>
        <end position="4"/>
    </location>
    <ligand>
        <name>FAD</name>
        <dbReference type="ChEBI" id="CHEBI:57692"/>
    </ligand>
</feature>
<keyword evidence="3" id="KW-0560">Oxidoreductase</keyword>
<dbReference type="GO" id="GO:0016491">
    <property type="term" value="F:oxidoreductase activity"/>
    <property type="evidence" value="ECO:0007669"/>
    <property type="project" value="UniProtKB-KW"/>
</dbReference>
<dbReference type="PANTHER" id="PTHR43563:SF1">
    <property type="entry name" value="AMINE OXIDASE [FLAVIN-CONTAINING] B"/>
    <property type="match status" value="1"/>
</dbReference>
<dbReference type="InterPro" id="IPR036188">
    <property type="entry name" value="FAD/NAD-bd_sf"/>
</dbReference>
<organism evidence="6 7">
    <name type="scientific">Brooklawnia propionicigenes</name>
    <dbReference type="NCBI Taxonomy" id="3041175"/>
    <lineage>
        <taxon>Bacteria</taxon>
        <taxon>Bacillati</taxon>
        <taxon>Actinomycetota</taxon>
        <taxon>Actinomycetes</taxon>
        <taxon>Propionibacteriales</taxon>
        <taxon>Propionibacteriaceae</taxon>
        <taxon>Brooklawnia</taxon>
    </lineage>
</organism>
<dbReference type="KEGG" id="broo:brsh051_08750"/>
<dbReference type="AlphaFoldDB" id="A0AAN0KD27"/>
<evidence type="ECO:0000256" key="3">
    <source>
        <dbReference type="ARBA" id="ARBA00023002"/>
    </source>
</evidence>
<protein>
    <submittedName>
        <fullName evidence="6">Flavin monoamine oxidase family protein</fullName>
    </submittedName>
</protein>
<dbReference type="Proteomes" id="UP001431656">
    <property type="component" value="Chromosome"/>
</dbReference>
<proteinExistence type="inferred from homology"/>
<dbReference type="Gene3D" id="3.50.50.60">
    <property type="entry name" value="FAD/NAD(P)-binding domain"/>
    <property type="match status" value="1"/>
</dbReference>
<feature type="domain" description="Amine oxidase" evidence="5">
    <location>
        <begin position="3"/>
        <end position="414"/>
    </location>
</feature>
<evidence type="ECO:0000259" key="5">
    <source>
        <dbReference type="Pfam" id="PF01593"/>
    </source>
</evidence>
<evidence type="ECO:0000313" key="7">
    <source>
        <dbReference type="Proteomes" id="UP001431656"/>
    </source>
</evidence>
<name>A0AAN0KD27_9ACTN</name>
<dbReference type="PRINTS" id="PR00757">
    <property type="entry name" value="AMINEOXDASEF"/>
</dbReference>
<dbReference type="SUPFAM" id="SSF51905">
    <property type="entry name" value="FAD/NAD(P)-binding domain"/>
    <property type="match status" value="1"/>
</dbReference>
<keyword evidence="7" id="KW-1185">Reference proteome</keyword>
<dbReference type="SUPFAM" id="SSF54373">
    <property type="entry name" value="FAD-linked reductases, C-terminal domain"/>
    <property type="match status" value="1"/>
</dbReference>
<comment type="similarity">
    <text evidence="2">Belongs to the flavin monoamine oxidase family.</text>
</comment>
<dbReference type="Pfam" id="PF01593">
    <property type="entry name" value="Amino_oxidase"/>
    <property type="match status" value="1"/>
</dbReference>
<gene>
    <name evidence="6" type="ORF">brsh051_08750</name>
</gene>
<evidence type="ECO:0000256" key="1">
    <source>
        <dbReference type="ARBA" id="ARBA00001974"/>
    </source>
</evidence>
<dbReference type="InterPro" id="IPR050703">
    <property type="entry name" value="Flavin_MAO"/>
</dbReference>
<dbReference type="Gene3D" id="3.90.660.10">
    <property type="match status" value="1"/>
</dbReference>
<dbReference type="InterPro" id="IPR002937">
    <property type="entry name" value="Amino_oxidase"/>
</dbReference>
<sequence>MAEARDRVGGRVLATQIDGQLIESGGQWISPGNEQMHELVRQAGLELVGPREGSLLIRSQGSVMRSQQSSGHSRTLSPFETADLGQGVVRFRRLAERTVSDPTWTAANQTWLAQPLSRWIKTNVRTPAAQHDFASALSSVLGAVSSGVELGDALQASNTGIDLEALFAVGGGLKLRRVVGGMHQLIDHLADQVSERIQLDTVVTGISHSDDGVVVHTAGGEQIEARTALVTLPPWLALQLDYSPQLPEWRYEAVKRTTPGAAIKAFVIYERPWWRESGLSGQMSADEGTIRTTFDVTEPDGPGVLTGLFGGAEAVSMSALGSAARERAFVDSLAAVFGPIARQQHTYVDYDWLADPFTRGCHTPHFAPGIWSMNGQQLAEPYGPVHFAGAEYAGKFNGYMEGAIRSGREEAKAIAREIG</sequence>
<comment type="cofactor">
    <cofactor evidence="1">
        <name>FAD</name>
        <dbReference type="ChEBI" id="CHEBI:57692"/>
    </cofactor>
</comment>
<dbReference type="Gene3D" id="1.10.405.10">
    <property type="entry name" value="Guanine Nucleotide Dissociation Inhibitor, domain 1"/>
    <property type="match status" value="1"/>
</dbReference>
<feature type="binding site" evidence="4">
    <location>
        <position position="391"/>
    </location>
    <ligand>
        <name>FAD</name>
        <dbReference type="ChEBI" id="CHEBI:57692"/>
    </ligand>
</feature>
<evidence type="ECO:0000256" key="2">
    <source>
        <dbReference type="ARBA" id="ARBA00005995"/>
    </source>
</evidence>